<gene>
    <name evidence="2" type="ORF">ACFFQV_15815</name>
</gene>
<keyword evidence="1" id="KW-0812">Transmembrane</keyword>
<evidence type="ECO:0000256" key="1">
    <source>
        <dbReference type="SAM" id="Phobius"/>
    </source>
</evidence>
<dbReference type="Pfam" id="PF07332">
    <property type="entry name" value="Phage_holin_3_6"/>
    <property type="match status" value="1"/>
</dbReference>
<feature type="transmembrane region" description="Helical" evidence="1">
    <location>
        <begin position="50"/>
        <end position="74"/>
    </location>
</feature>
<organism evidence="2 3">
    <name type="scientific">Agromyces lapidis</name>
    <dbReference type="NCBI Taxonomy" id="279574"/>
    <lineage>
        <taxon>Bacteria</taxon>
        <taxon>Bacillati</taxon>
        <taxon>Actinomycetota</taxon>
        <taxon>Actinomycetes</taxon>
        <taxon>Micrococcales</taxon>
        <taxon>Microbacteriaceae</taxon>
        <taxon>Agromyces</taxon>
    </lineage>
</organism>
<comment type="caution">
    <text evidence="2">The sequence shown here is derived from an EMBL/GenBank/DDBJ whole genome shotgun (WGS) entry which is preliminary data.</text>
</comment>
<dbReference type="Proteomes" id="UP001589667">
    <property type="component" value="Unassembled WGS sequence"/>
</dbReference>
<evidence type="ECO:0000313" key="2">
    <source>
        <dbReference type="EMBL" id="MFB9643761.1"/>
    </source>
</evidence>
<accession>A0ABV5SVP0</accession>
<name>A0ABV5SVP0_9MICO</name>
<keyword evidence="1" id="KW-0472">Membrane</keyword>
<proteinExistence type="predicted"/>
<sequence>MAAPTNDERSLFTLIGELPDTISNLVRAEIDQIKAEVSYKVKHFGIGSGFFVVALVVLPFLIFTLLAAAIFALALVMPAWAAALVVSGVLLLIIAVLVWIGIVNFKRGSEPLESVESLKADLDALKGTGDYDRRY</sequence>
<keyword evidence="1" id="KW-1133">Transmembrane helix</keyword>
<protein>
    <submittedName>
        <fullName evidence="2">Phage holin family protein</fullName>
    </submittedName>
</protein>
<feature type="transmembrane region" description="Helical" evidence="1">
    <location>
        <begin position="80"/>
        <end position="102"/>
    </location>
</feature>
<reference evidence="2 3" key="1">
    <citation type="submission" date="2024-09" db="EMBL/GenBank/DDBJ databases">
        <authorList>
            <person name="Sun Q."/>
            <person name="Mori K."/>
        </authorList>
    </citation>
    <scope>NUCLEOTIDE SEQUENCE [LARGE SCALE GENOMIC DNA]</scope>
    <source>
        <strain evidence="2 3">JCM 14321</strain>
    </source>
</reference>
<evidence type="ECO:0000313" key="3">
    <source>
        <dbReference type="Proteomes" id="UP001589667"/>
    </source>
</evidence>
<dbReference type="EMBL" id="JBHMBL010000003">
    <property type="protein sequence ID" value="MFB9643761.1"/>
    <property type="molecule type" value="Genomic_DNA"/>
</dbReference>
<keyword evidence="3" id="KW-1185">Reference proteome</keyword>
<dbReference type="InterPro" id="IPR009937">
    <property type="entry name" value="Phage_holin_3_6"/>
</dbReference>
<dbReference type="RefSeq" id="WP_157425514.1">
    <property type="nucleotide sequence ID" value="NZ_BAAANI010000003.1"/>
</dbReference>